<sequence length="379" mass="42397">MDWERTKLRRGELRPHRSLTREIQMEGEKRLKREEEIVEMALAAAATALFVSGLKKLLPCVLHQWPLALLEAPPPFLLLLLNLIIASIVVISIQPNLGRRRGRKTKTKSSGRGSKSSSYAASVGVGEEEEEKQKGGFEPQEEGDAEELNARAEAFIMAFRRQLRLDSFSSGVRRTKALQLCSEKPHRIALVSICTIRASSSLHRDPLSLQVPYREAAAMAKMITLKSSDGEVFEVDEAVAMESQTIKHMIEDDCAENGIPLPNVTSKILAKVIEYCRKHVDASAAAASKSSDDSSKLADDELKSWDAEFVKVDQATLFDLILAANYLNIKGLLDLTCQTVADMIKGKTPEEIRKTFNIKNDFTPEEEEEVRRENQWAFE</sequence>
<evidence type="ECO:0000256" key="7">
    <source>
        <dbReference type="ARBA" id="ARBA00054807"/>
    </source>
</evidence>
<dbReference type="InterPro" id="IPR036296">
    <property type="entry name" value="SKP1-like_dim_sf"/>
</dbReference>
<name>A0A9E7FIF9_9LILI</name>
<dbReference type="Pfam" id="PF03931">
    <property type="entry name" value="Skp1_POZ"/>
    <property type="match status" value="1"/>
</dbReference>
<dbReference type="OrthoDB" id="1903179at2759"/>
<dbReference type="AlphaFoldDB" id="A0A9E7FIF9"/>
<proteinExistence type="inferred from homology"/>
<keyword evidence="5" id="KW-0833">Ubl conjugation pathway</keyword>
<evidence type="ECO:0000256" key="8">
    <source>
        <dbReference type="SAM" id="MobiDB-lite"/>
    </source>
</evidence>
<evidence type="ECO:0000313" key="13">
    <source>
        <dbReference type="Proteomes" id="UP001055439"/>
    </source>
</evidence>
<dbReference type="EMBL" id="CP097506">
    <property type="protein sequence ID" value="URD94806.1"/>
    <property type="molecule type" value="Genomic_DNA"/>
</dbReference>
<keyword evidence="9" id="KW-1133">Transmembrane helix</keyword>
<keyword evidence="9" id="KW-0812">Transmembrane</keyword>
<dbReference type="PANTHER" id="PTHR11165">
    <property type="entry name" value="SKP1"/>
    <property type="match status" value="1"/>
</dbReference>
<organism evidence="12 13">
    <name type="scientific">Musa troglodytarum</name>
    <name type="common">fe'i banana</name>
    <dbReference type="NCBI Taxonomy" id="320322"/>
    <lineage>
        <taxon>Eukaryota</taxon>
        <taxon>Viridiplantae</taxon>
        <taxon>Streptophyta</taxon>
        <taxon>Embryophyta</taxon>
        <taxon>Tracheophyta</taxon>
        <taxon>Spermatophyta</taxon>
        <taxon>Magnoliopsida</taxon>
        <taxon>Liliopsida</taxon>
        <taxon>Zingiberales</taxon>
        <taxon>Musaceae</taxon>
        <taxon>Musa</taxon>
    </lineage>
</organism>
<gene>
    <name evidence="12" type="ORF">MUK42_31886</name>
</gene>
<dbReference type="InterPro" id="IPR016073">
    <property type="entry name" value="Skp1_comp_POZ"/>
</dbReference>
<feature type="transmembrane region" description="Helical" evidence="9">
    <location>
        <begin position="37"/>
        <end position="54"/>
    </location>
</feature>
<comment type="subcellular location">
    <subcellularLocation>
        <location evidence="1">Nucleus</location>
    </subcellularLocation>
</comment>
<dbReference type="InterPro" id="IPR008480">
    <property type="entry name" value="DUF761_pln"/>
</dbReference>
<comment type="pathway">
    <text evidence="2">Protein modification; protein ubiquitination.</text>
</comment>
<evidence type="ECO:0000256" key="2">
    <source>
        <dbReference type="ARBA" id="ARBA00004906"/>
    </source>
</evidence>
<keyword evidence="9" id="KW-0472">Membrane</keyword>
<feature type="transmembrane region" description="Helical" evidence="9">
    <location>
        <begin position="74"/>
        <end position="93"/>
    </location>
</feature>
<feature type="region of interest" description="Disordered" evidence="8">
    <location>
        <begin position="100"/>
        <end position="144"/>
    </location>
</feature>
<comment type="similarity">
    <text evidence="3">Belongs to the SKP1 family.</text>
</comment>
<dbReference type="GO" id="GO:0005634">
    <property type="term" value="C:nucleus"/>
    <property type="evidence" value="ECO:0007669"/>
    <property type="project" value="UniProtKB-SubCell"/>
</dbReference>
<keyword evidence="4" id="KW-0945">Host-virus interaction</keyword>
<reference evidence="12" key="1">
    <citation type="submission" date="2022-05" db="EMBL/GenBank/DDBJ databases">
        <title>The Musa troglodytarum L. genome provides insights into the mechanism of non-climacteric behaviour and enrichment of carotenoids.</title>
        <authorList>
            <person name="Wang J."/>
        </authorList>
    </citation>
    <scope>NUCLEOTIDE SEQUENCE</scope>
    <source>
        <tissue evidence="12">Leaf</tissue>
    </source>
</reference>
<dbReference type="InterPro" id="IPR016897">
    <property type="entry name" value="SKP1"/>
</dbReference>
<dbReference type="SUPFAM" id="SSF81382">
    <property type="entry name" value="Skp1 dimerisation domain-like"/>
    <property type="match status" value="1"/>
</dbReference>
<dbReference type="Gene3D" id="3.30.710.10">
    <property type="entry name" value="Potassium Channel Kv1.1, Chain A"/>
    <property type="match status" value="1"/>
</dbReference>
<feature type="domain" description="SKP1 component dimerisation" evidence="10">
    <location>
        <begin position="330"/>
        <end position="377"/>
    </location>
</feature>
<keyword evidence="6" id="KW-0539">Nucleus</keyword>
<dbReference type="GO" id="GO:0009867">
    <property type="term" value="P:jasmonic acid mediated signaling pathway"/>
    <property type="evidence" value="ECO:0007669"/>
    <property type="project" value="UniProtKB-ARBA"/>
</dbReference>
<dbReference type="FunFam" id="3.30.710.10:FF:000057">
    <property type="entry name" value="SKP1-like protein 1A"/>
    <property type="match status" value="1"/>
</dbReference>
<evidence type="ECO:0000259" key="10">
    <source>
        <dbReference type="Pfam" id="PF01466"/>
    </source>
</evidence>
<accession>A0A9E7FIF9</accession>
<dbReference type="InterPro" id="IPR001232">
    <property type="entry name" value="SKP1-like"/>
</dbReference>
<feature type="domain" description="SKP1 component POZ" evidence="11">
    <location>
        <begin position="221"/>
        <end position="280"/>
    </location>
</feature>
<dbReference type="SUPFAM" id="SSF54695">
    <property type="entry name" value="POZ domain"/>
    <property type="match status" value="1"/>
</dbReference>
<keyword evidence="13" id="KW-1185">Reference proteome</keyword>
<dbReference type="Pfam" id="PF01466">
    <property type="entry name" value="Skp1"/>
    <property type="match status" value="1"/>
</dbReference>
<protein>
    <submittedName>
        <fullName evidence="12">SKP1-like protein</fullName>
    </submittedName>
</protein>
<evidence type="ECO:0000313" key="12">
    <source>
        <dbReference type="EMBL" id="URD94806.1"/>
    </source>
</evidence>
<dbReference type="InterPro" id="IPR016072">
    <property type="entry name" value="Skp1_comp_dimer"/>
</dbReference>
<dbReference type="Pfam" id="PF05553">
    <property type="entry name" value="DUF761"/>
    <property type="match status" value="1"/>
</dbReference>
<dbReference type="SMART" id="SM00512">
    <property type="entry name" value="Skp1"/>
    <property type="match status" value="1"/>
</dbReference>
<evidence type="ECO:0000259" key="11">
    <source>
        <dbReference type="Pfam" id="PF03931"/>
    </source>
</evidence>
<dbReference type="CDD" id="cd18322">
    <property type="entry name" value="BTB_POZ_SKP1"/>
    <property type="match status" value="1"/>
</dbReference>
<evidence type="ECO:0000256" key="9">
    <source>
        <dbReference type="SAM" id="Phobius"/>
    </source>
</evidence>
<dbReference type="InterPro" id="IPR011333">
    <property type="entry name" value="SKP1/BTB/POZ_sf"/>
</dbReference>
<feature type="compositionally biased region" description="Basic residues" evidence="8">
    <location>
        <begin position="100"/>
        <end position="109"/>
    </location>
</feature>
<evidence type="ECO:0000256" key="6">
    <source>
        <dbReference type="ARBA" id="ARBA00023242"/>
    </source>
</evidence>
<comment type="function">
    <text evidence="7">Involved in ubiquitination and subsequent proteasomal degradation of target proteins. Together with CUL1, a RING-box and a F-box protein, it forms a SCF E3 ubiquitin ligase complex. The functional specificity of this complex depends on the type of F-box protein. In the SCF complex, it serves as an adapter that links the F-box protein to CUL1.</text>
</comment>
<dbReference type="Proteomes" id="UP001055439">
    <property type="component" value="Chromosome 4"/>
</dbReference>
<dbReference type="GO" id="GO:0006511">
    <property type="term" value="P:ubiquitin-dependent protein catabolic process"/>
    <property type="evidence" value="ECO:0007669"/>
    <property type="project" value="InterPro"/>
</dbReference>
<evidence type="ECO:0000256" key="5">
    <source>
        <dbReference type="ARBA" id="ARBA00022786"/>
    </source>
</evidence>
<evidence type="ECO:0000256" key="4">
    <source>
        <dbReference type="ARBA" id="ARBA00022581"/>
    </source>
</evidence>
<evidence type="ECO:0000256" key="1">
    <source>
        <dbReference type="ARBA" id="ARBA00004123"/>
    </source>
</evidence>
<evidence type="ECO:0000256" key="3">
    <source>
        <dbReference type="ARBA" id="ARBA00009993"/>
    </source>
</evidence>